<evidence type="ECO:0000259" key="2">
    <source>
        <dbReference type="Pfam" id="PF06750"/>
    </source>
</evidence>
<feature type="transmembrane region" description="Helical" evidence="1">
    <location>
        <begin position="7"/>
        <end position="27"/>
    </location>
</feature>
<accession>A0A0R2KY19</accession>
<organism evidence="3 4">
    <name type="scientific">Lactobacillus amylovorus subsp. animalium DSM 16698</name>
    <dbReference type="NCBI Taxonomy" id="695563"/>
    <lineage>
        <taxon>Bacteria</taxon>
        <taxon>Bacillati</taxon>
        <taxon>Bacillota</taxon>
        <taxon>Bacilli</taxon>
        <taxon>Lactobacillales</taxon>
        <taxon>Lactobacillaceae</taxon>
        <taxon>Lactobacillus</taxon>
        <taxon>Lactobacillus amylovorus subsp. animalium</taxon>
    </lineage>
</organism>
<evidence type="ECO:0000256" key="1">
    <source>
        <dbReference type="SAM" id="Phobius"/>
    </source>
</evidence>
<feature type="transmembrane region" description="Helical" evidence="1">
    <location>
        <begin position="124"/>
        <end position="140"/>
    </location>
</feature>
<dbReference type="Pfam" id="PF06750">
    <property type="entry name" value="A24_N_bact"/>
    <property type="match status" value="1"/>
</dbReference>
<feature type="transmembrane region" description="Helical" evidence="1">
    <location>
        <begin position="100"/>
        <end position="117"/>
    </location>
</feature>
<dbReference type="GO" id="GO:0006465">
    <property type="term" value="P:signal peptide processing"/>
    <property type="evidence" value="ECO:0007669"/>
    <property type="project" value="TreeGrafter"/>
</dbReference>
<keyword evidence="1" id="KW-0812">Transmembrane</keyword>
<dbReference type="PANTHER" id="PTHR30487">
    <property type="entry name" value="TYPE 4 PREPILIN-LIKE PROTEINS LEADER PEPTIDE-PROCESSING ENZYME"/>
    <property type="match status" value="1"/>
</dbReference>
<sequence length="230" mass="26407">MIFLNSIYYFFNFMIGSCLASHALVIYERWPEQNTIFSRSHCSNCKFELLLLDEIPIFSFLFLKGRCRYCQSPIPAELFLFEIIGGIAFTTIDFSNKNCILTSILLFSLLLTTIADYNQQSFDLLFLVPAAVITLLYNQFANYKLIDWISFGCITFVLSWNIFKQKMGSGDLLIYLIIASYFSVTAASLALLVASFLAITVFIIEQNNKKQSFPFLPYIFIGLIFTQFLI</sequence>
<protein>
    <submittedName>
        <fullName evidence="3">Type IV prepilin peptidase</fullName>
    </submittedName>
</protein>
<evidence type="ECO:0000313" key="4">
    <source>
        <dbReference type="Proteomes" id="UP000051529"/>
    </source>
</evidence>
<proteinExistence type="predicted"/>
<feature type="transmembrane region" description="Helical" evidence="1">
    <location>
        <begin position="146"/>
        <end position="163"/>
    </location>
</feature>
<feature type="transmembrane region" description="Helical" evidence="1">
    <location>
        <begin position="172"/>
        <end position="205"/>
    </location>
</feature>
<dbReference type="PATRIC" id="fig|695563.3.peg.1814"/>
<feature type="domain" description="Prepilin peptidase A24 N-terminal" evidence="2">
    <location>
        <begin position="15"/>
        <end position="92"/>
    </location>
</feature>
<name>A0A0R2KY19_LACAM</name>
<dbReference type="Proteomes" id="UP000051529">
    <property type="component" value="Unassembled WGS sequence"/>
</dbReference>
<feature type="transmembrane region" description="Helical" evidence="1">
    <location>
        <begin position="211"/>
        <end position="229"/>
    </location>
</feature>
<dbReference type="InterPro" id="IPR010627">
    <property type="entry name" value="Prepilin_pept_A24_N"/>
</dbReference>
<dbReference type="EMBL" id="JQBQ01000007">
    <property type="protein sequence ID" value="KRN92533.1"/>
    <property type="molecule type" value="Genomic_DNA"/>
</dbReference>
<reference evidence="3 4" key="1">
    <citation type="journal article" date="2015" name="Genome Announc.">
        <title>Expanding the biotechnology potential of lactobacilli through comparative genomics of 213 strains and associated genera.</title>
        <authorList>
            <person name="Sun Z."/>
            <person name="Harris H.M."/>
            <person name="McCann A."/>
            <person name="Guo C."/>
            <person name="Argimon S."/>
            <person name="Zhang W."/>
            <person name="Yang X."/>
            <person name="Jeffery I.B."/>
            <person name="Cooney J.C."/>
            <person name="Kagawa T.F."/>
            <person name="Liu W."/>
            <person name="Song Y."/>
            <person name="Salvetti E."/>
            <person name="Wrobel A."/>
            <person name="Rasinkangas P."/>
            <person name="Parkhill J."/>
            <person name="Rea M.C."/>
            <person name="O'Sullivan O."/>
            <person name="Ritari J."/>
            <person name="Douillard F.P."/>
            <person name="Paul Ross R."/>
            <person name="Yang R."/>
            <person name="Briner A.E."/>
            <person name="Felis G.E."/>
            <person name="de Vos W.M."/>
            <person name="Barrangou R."/>
            <person name="Klaenhammer T.R."/>
            <person name="Caufield P.W."/>
            <person name="Cui Y."/>
            <person name="Zhang H."/>
            <person name="O'Toole P.W."/>
        </authorList>
    </citation>
    <scope>NUCLEOTIDE SEQUENCE [LARGE SCALE GENOMIC DNA]</scope>
    <source>
        <strain evidence="3 4">DSM 16698</strain>
    </source>
</reference>
<dbReference type="PANTHER" id="PTHR30487:SF0">
    <property type="entry name" value="PREPILIN LEADER PEPTIDASE_N-METHYLTRANSFERASE-RELATED"/>
    <property type="match status" value="1"/>
</dbReference>
<evidence type="ECO:0000313" key="3">
    <source>
        <dbReference type="EMBL" id="KRN92533.1"/>
    </source>
</evidence>
<keyword evidence="1" id="KW-1133">Transmembrane helix</keyword>
<keyword evidence="1" id="KW-0472">Membrane</keyword>
<comment type="caution">
    <text evidence="3">The sequence shown here is derived from an EMBL/GenBank/DDBJ whole genome shotgun (WGS) entry which is preliminary data.</text>
</comment>
<dbReference type="GO" id="GO:0005886">
    <property type="term" value="C:plasma membrane"/>
    <property type="evidence" value="ECO:0007669"/>
    <property type="project" value="TreeGrafter"/>
</dbReference>
<dbReference type="AlphaFoldDB" id="A0A0R2KY19"/>
<dbReference type="GO" id="GO:0004190">
    <property type="term" value="F:aspartic-type endopeptidase activity"/>
    <property type="evidence" value="ECO:0007669"/>
    <property type="project" value="TreeGrafter"/>
</dbReference>
<dbReference type="InterPro" id="IPR050882">
    <property type="entry name" value="Prepilin_peptidase/N-MTase"/>
</dbReference>
<gene>
    <name evidence="3" type="ORF">IV44_GL001740</name>
</gene>